<evidence type="ECO:0000256" key="12">
    <source>
        <dbReference type="PROSITE-ProRule" id="PRU00047"/>
    </source>
</evidence>
<dbReference type="InterPro" id="IPR036612">
    <property type="entry name" value="KH_dom_type_1_sf"/>
</dbReference>
<evidence type="ECO:0000256" key="10">
    <source>
        <dbReference type="ARBA" id="ARBA00023242"/>
    </source>
</evidence>
<dbReference type="InterPro" id="IPR001878">
    <property type="entry name" value="Znf_CCHC"/>
</dbReference>
<accession>R9P7N1</accession>
<evidence type="ECO:0000256" key="9">
    <source>
        <dbReference type="ARBA" id="ARBA00023187"/>
    </source>
</evidence>
<dbReference type="GO" id="GO:0000398">
    <property type="term" value="P:mRNA splicing, via spliceosome"/>
    <property type="evidence" value="ECO:0007669"/>
    <property type="project" value="UniProtKB-UniRule"/>
</dbReference>
<keyword evidence="18" id="KW-1185">Reference proteome</keyword>
<feature type="compositionally biased region" description="Low complexity" evidence="15">
    <location>
        <begin position="613"/>
        <end position="636"/>
    </location>
</feature>
<comment type="function">
    <text evidence="11 14">Necessary for the splicing of pre-mRNA. Has a role in the recognition of the branch site (5'-UACUAAC-3'), the pyrimidine tract and the 3'-splice site at the 3'-end of introns.</text>
</comment>
<keyword evidence="6 12" id="KW-0863">Zinc-finger</keyword>
<evidence type="ECO:0000313" key="18">
    <source>
        <dbReference type="Proteomes" id="UP000014071"/>
    </source>
</evidence>
<organism evidence="17 18">
    <name type="scientific">Pseudozyma hubeiensis (strain SY62)</name>
    <name type="common">Yeast</name>
    <dbReference type="NCBI Taxonomy" id="1305764"/>
    <lineage>
        <taxon>Eukaryota</taxon>
        <taxon>Fungi</taxon>
        <taxon>Dikarya</taxon>
        <taxon>Basidiomycota</taxon>
        <taxon>Ustilaginomycotina</taxon>
        <taxon>Ustilaginomycetes</taxon>
        <taxon>Ustilaginales</taxon>
        <taxon>Ustilaginaceae</taxon>
        <taxon>Pseudozyma</taxon>
    </lineage>
</organism>
<evidence type="ECO:0000256" key="11">
    <source>
        <dbReference type="ARBA" id="ARBA00053279"/>
    </source>
</evidence>
<dbReference type="PANTHER" id="PTHR11208:SF45">
    <property type="entry name" value="SPLICING FACTOR 1"/>
    <property type="match status" value="1"/>
</dbReference>
<evidence type="ECO:0000256" key="6">
    <source>
        <dbReference type="ARBA" id="ARBA00022771"/>
    </source>
</evidence>
<dbReference type="Pfam" id="PF16275">
    <property type="entry name" value="SF1-HH"/>
    <property type="match status" value="1"/>
</dbReference>
<dbReference type="RefSeq" id="XP_012190985.1">
    <property type="nucleotide sequence ID" value="XM_012335595.1"/>
</dbReference>
<dbReference type="PROSITE" id="PS50084">
    <property type="entry name" value="KH_TYPE_1"/>
    <property type="match status" value="1"/>
</dbReference>
<dbReference type="GO" id="GO:0005829">
    <property type="term" value="C:cytosol"/>
    <property type="evidence" value="ECO:0007669"/>
    <property type="project" value="UniProtKB-ARBA"/>
</dbReference>
<feature type="compositionally biased region" description="Gly residues" evidence="15">
    <location>
        <begin position="111"/>
        <end position="120"/>
    </location>
</feature>
<dbReference type="GO" id="GO:0045131">
    <property type="term" value="F:pre-mRNA branch point binding"/>
    <property type="evidence" value="ECO:0007669"/>
    <property type="project" value="UniProtKB-UniRule"/>
</dbReference>
<feature type="region of interest" description="Disordered" evidence="15">
    <location>
        <begin position="80"/>
        <end position="174"/>
    </location>
</feature>
<dbReference type="SMART" id="SM00343">
    <property type="entry name" value="ZnF_C2HC"/>
    <property type="match status" value="2"/>
</dbReference>
<feature type="domain" description="CCHC-type" evidence="16">
    <location>
        <begin position="457"/>
        <end position="472"/>
    </location>
</feature>
<dbReference type="Gene3D" id="6.10.140.1790">
    <property type="match status" value="1"/>
</dbReference>
<keyword evidence="14" id="KW-0747">Spliceosome</keyword>
<evidence type="ECO:0000256" key="5">
    <source>
        <dbReference type="ARBA" id="ARBA00022723"/>
    </source>
</evidence>
<keyword evidence="4 14" id="KW-0507">mRNA processing</keyword>
<dbReference type="HOGENOM" id="CLU_016864_3_1_1"/>
<dbReference type="GO" id="GO:0000243">
    <property type="term" value="C:commitment complex"/>
    <property type="evidence" value="ECO:0007669"/>
    <property type="project" value="UniProtKB-ARBA"/>
</dbReference>
<evidence type="ECO:0000256" key="7">
    <source>
        <dbReference type="ARBA" id="ARBA00022833"/>
    </source>
</evidence>
<dbReference type="Pfam" id="PF00098">
    <property type="entry name" value="zf-CCHC"/>
    <property type="match status" value="2"/>
</dbReference>
<dbReference type="Proteomes" id="UP000014071">
    <property type="component" value="Unassembled WGS sequence"/>
</dbReference>
<dbReference type="GO" id="GO:0048024">
    <property type="term" value="P:regulation of mRNA splicing, via spliceosome"/>
    <property type="evidence" value="ECO:0007669"/>
    <property type="project" value="TreeGrafter"/>
</dbReference>
<dbReference type="InterPro" id="IPR036875">
    <property type="entry name" value="Znf_CCHC_sf"/>
</dbReference>
<proteinExistence type="inferred from homology"/>
<keyword evidence="10 14" id="KW-0539">Nucleus</keyword>
<dbReference type="GO" id="GO:0008270">
    <property type="term" value="F:zinc ion binding"/>
    <property type="evidence" value="ECO:0007669"/>
    <property type="project" value="UniProtKB-UniRule"/>
</dbReference>
<feature type="domain" description="CCHC-type" evidence="16">
    <location>
        <begin position="482"/>
        <end position="497"/>
    </location>
</feature>
<evidence type="ECO:0000259" key="16">
    <source>
        <dbReference type="PROSITE" id="PS50158"/>
    </source>
</evidence>
<keyword evidence="7 14" id="KW-0862">Zinc</keyword>
<evidence type="ECO:0000256" key="8">
    <source>
        <dbReference type="ARBA" id="ARBA00022884"/>
    </source>
</evidence>
<dbReference type="SUPFAM" id="SSF57756">
    <property type="entry name" value="Retrovirus zinc finger-like domains"/>
    <property type="match status" value="1"/>
</dbReference>
<dbReference type="PANTHER" id="PTHR11208">
    <property type="entry name" value="RNA-BINDING PROTEIN RELATED"/>
    <property type="match status" value="1"/>
</dbReference>
<dbReference type="Pfam" id="PF22675">
    <property type="entry name" value="KH-I_KHDC4-BBP"/>
    <property type="match status" value="1"/>
</dbReference>
<evidence type="ECO:0000256" key="15">
    <source>
        <dbReference type="SAM" id="MobiDB-lite"/>
    </source>
</evidence>
<evidence type="ECO:0000256" key="1">
    <source>
        <dbReference type="ARBA" id="ARBA00004123"/>
    </source>
</evidence>
<dbReference type="GO" id="GO:0003729">
    <property type="term" value="F:mRNA binding"/>
    <property type="evidence" value="ECO:0007669"/>
    <property type="project" value="TreeGrafter"/>
</dbReference>
<dbReference type="OrthoDB" id="6777263at2759"/>
<dbReference type="EMBL" id="DF238809">
    <property type="protein sequence ID" value="GAC97398.1"/>
    <property type="molecule type" value="Genomic_DNA"/>
</dbReference>
<keyword evidence="5 14" id="KW-0479">Metal-binding</keyword>
<dbReference type="InterPro" id="IPR045071">
    <property type="entry name" value="BBP-like"/>
</dbReference>
<feature type="compositionally biased region" description="Gly residues" evidence="15">
    <location>
        <begin position="585"/>
        <end position="601"/>
    </location>
</feature>
<feature type="region of interest" description="Disordered" evidence="15">
    <location>
        <begin position="570"/>
        <end position="649"/>
    </location>
</feature>
<evidence type="ECO:0000256" key="4">
    <source>
        <dbReference type="ARBA" id="ARBA00022664"/>
    </source>
</evidence>
<dbReference type="Gene3D" id="3.30.1370.10">
    <property type="entry name" value="K Homology domain, type 1"/>
    <property type="match status" value="1"/>
</dbReference>
<dbReference type="CDD" id="cd02395">
    <property type="entry name" value="KH-I_BBP"/>
    <property type="match status" value="1"/>
</dbReference>
<feature type="region of interest" description="Disordered" evidence="15">
    <location>
        <begin position="264"/>
        <end position="293"/>
    </location>
</feature>
<feature type="region of interest" description="Disordered" evidence="15">
    <location>
        <begin position="189"/>
        <end position="229"/>
    </location>
</feature>
<keyword evidence="9 14" id="KW-0508">mRNA splicing</keyword>
<feature type="compositionally biased region" description="Low complexity" evidence="15">
    <location>
        <begin position="126"/>
        <end position="160"/>
    </location>
</feature>
<evidence type="ECO:0000256" key="13">
    <source>
        <dbReference type="PROSITE-ProRule" id="PRU00117"/>
    </source>
</evidence>
<evidence type="ECO:0000313" key="17">
    <source>
        <dbReference type="EMBL" id="GAC97398.1"/>
    </source>
</evidence>
<dbReference type="PROSITE" id="PS50158">
    <property type="entry name" value="ZF_CCHC"/>
    <property type="match status" value="2"/>
</dbReference>
<protein>
    <recommendedName>
        <fullName evidence="3 14">Branchpoint-bridging protein</fullName>
    </recommendedName>
</protein>
<dbReference type="InterPro" id="IPR004087">
    <property type="entry name" value="KH_dom"/>
</dbReference>
<name>R9P7N1_PSEHS</name>
<feature type="compositionally biased region" description="Basic and acidic residues" evidence="15">
    <location>
        <begin position="264"/>
        <end position="277"/>
    </location>
</feature>
<dbReference type="AlphaFoldDB" id="R9P7N1"/>
<comment type="similarity">
    <text evidence="2 14">Belongs to the BBP/SF1 family.</text>
</comment>
<feature type="compositionally biased region" description="Low complexity" evidence="15">
    <location>
        <begin position="195"/>
        <end position="217"/>
    </location>
</feature>
<reference evidence="18" key="1">
    <citation type="journal article" date="2013" name="Genome Announc.">
        <title>Draft genome sequence of the basidiomycetous yeast-like fungus Pseudozyma hubeiensis SY62, which produces an abundant amount of the biosurfactant mannosylerythritol lipids.</title>
        <authorList>
            <person name="Konishi M."/>
            <person name="Hatada Y."/>
            <person name="Horiuchi J."/>
        </authorList>
    </citation>
    <scope>NUCLEOTIDE SEQUENCE [LARGE SCALE GENOMIC DNA]</scope>
    <source>
        <strain evidence="18">SY62</strain>
    </source>
</reference>
<gene>
    <name evidence="17" type="ORF">PHSY_004983</name>
</gene>
<comment type="subcellular location">
    <subcellularLocation>
        <location evidence="1 14">Nucleus</location>
    </subcellularLocation>
</comment>
<dbReference type="eggNOG" id="KOG0119">
    <property type="taxonomic scope" value="Eukaryota"/>
</dbReference>
<evidence type="ECO:0000256" key="2">
    <source>
        <dbReference type="ARBA" id="ARBA00010382"/>
    </source>
</evidence>
<dbReference type="InterPro" id="IPR047086">
    <property type="entry name" value="SF1-HH_sf"/>
</dbReference>
<dbReference type="SUPFAM" id="SSF54791">
    <property type="entry name" value="Eukaryotic type KH-domain (KH-domain type I)"/>
    <property type="match status" value="1"/>
</dbReference>
<dbReference type="FunFam" id="3.30.1370.10:FF:000024">
    <property type="entry name" value="Branchpoint-bridging protein-like protein"/>
    <property type="match status" value="1"/>
</dbReference>
<dbReference type="InterPro" id="IPR032570">
    <property type="entry name" value="SF1-HH"/>
</dbReference>
<evidence type="ECO:0000256" key="3">
    <source>
        <dbReference type="ARBA" id="ARBA00017984"/>
    </source>
</evidence>
<dbReference type="SMART" id="SM00322">
    <property type="entry name" value="KH"/>
    <property type="match status" value="1"/>
</dbReference>
<dbReference type="Gene3D" id="4.10.60.10">
    <property type="entry name" value="Zinc finger, CCHC-type"/>
    <property type="match status" value="1"/>
</dbReference>
<sequence>MLTRVQTLRFVPAQRRSRKQRLGSFLASHNIIIGATPTATVYSIVRVRTEHVSRSRQGQYLALTIHNDASSHFRYVNGTSKVPQESSANMSWRSNAQRTGMNAQPLQGARRWGGGGGGSTGAPEDSSGSGSPPSNYQQQSSHPYQPSYQQHSQPYHAAPPSSSPLPPSDPRSAALAAAAAVAASIGIKRDRDAPPSHSYAAPSSSSAAASEASGADAGPRKRKSRWGDASDKLTIPTAIGANVSAQELDKYAIQVRLDEISRKLRSGDFVPPDRERSPSPPPTYDNQGRRTNTREVRYRKKLEDERVALVDRQLKLDPNFRPPSDYHAIKRNQRPTEKVYLPIKEFPEIKFFGLLVGPRGNTLKTMERQSGAKISIRGKGSVKTGKGKIDADEDEEEMHCVVTADDEAAVKKGIKLINQVIETAASTPEGENDHKRSQLRELAALNGTLRDDENQLCKNCGNKGHRAFECPEQRNWTAHIICHRCGGQGHLARDCTQGRAGGFAGGPPPGVGGAGGGVGTGNRQFDSEYANLMAELGEPAAAGASGVAQNGATAVGGAAAAAAAVGADGKKIPPWRNPEVWSQPGFGGPRGGDAGRGGWNRGGYNNRGDRAHYQPQQHQHPHSYQQQQSYPSYDQSATTPAPATGEVADQQQDYSAEWAAYYAAQAAAGGAQTGEPPAAAAAASAGGEGAVDYTKEWEEYYRMQAAAAAQDGGAYGAGAQA</sequence>
<feature type="compositionally biased region" description="Polar residues" evidence="15">
    <location>
        <begin position="80"/>
        <end position="105"/>
    </location>
</feature>
<keyword evidence="8 13" id="KW-0694">RNA-binding</keyword>
<dbReference type="InterPro" id="IPR055256">
    <property type="entry name" value="KH_1_KHDC4/BBP-like"/>
</dbReference>
<evidence type="ECO:0000256" key="14">
    <source>
        <dbReference type="RuleBase" id="RU367126"/>
    </source>
</evidence>
<dbReference type="GeneID" id="24110264"/>
<dbReference type="STRING" id="1305764.R9P7N1"/>